<keyword evidence="2" id="KW-1185">Reference proteome</keyword>
<protein>
    <recommendedName>
        <fullName evidence="3">Haloacid dehalogenase</fullName>
    </recommendedName>
</protein>
<dbReference type="GO" id="GO:0008967">
    <property type="term" value="F:phosphoglycolate phosphatase activity"/>
    <property type="evidence" value="ECO:0007669"/>
    <property type="project" value="TreeGrafter"/>
</dbReference>
<dbReference type="Gene3D" id="3.40.50.1000">
    <property type="entry name" value="HAD superfamily/HAD-like"/>
    <property type="match status" value="1"/>
</dbReference>
<dbReference type="GO" id="GO:0006281">
    <property type="term" value="P:DNA repair"/>
    <property type="evidence" value="ECO:0007669"/>
    <property type="project" value="TreeGrafter"/>
</dbReference>
<dbReference type="EMBL" id="MWPS01000047">
    <property type="protein sequence ID" value="OPG14915.1"/>
    <property type="molecule type" value="Genomic_DNA"/>
</dbReference>
<name>A0A1V4EPQ6_9BACL</name>
<dbReference type="InterPro" id="IPR023214">
    <property type="entry name" value="HAD_sf"/>
</dbReference>
<organism evidence="1 2">
    <name type="scientific">Ferroacidibacillus organovorans</name>
    <dbReference type="NCBI Taxonomy" id="1765683"/>
    <lineage>
        <taxon>Bacteria</taxon>
        <taxon>Bacillati</taxon>
        <taxon>Bacillota</taxon>
        <taxon>Bacilli</taxon>
        <taxon>Bacillales</taxon>
        <taxon>Alicyclobacillaceae</taxon>
        <taxon>Ferroacidibacillus</taxon>
    </lineage>
</organism>
<dbReference type="InterPro" id="IPR023198">
    <property type="entry name" value="PGP-like_dom2"/>
</dbReference>
<accession>A0A1V4EPQ6</accession>
<dbReference type="AlphaFoldDB" id="A0A1V4EPQ6"/>
<reference evidence="1 2" key="1">
    <citation type="submission" date="2017-02" db="EMBL/GenBank/DDBJ databases">
        <title>Draft genome of Acidibacillus ferrooxidans Huett2.</title>
        <authorList>
            <person name="Schopf S."/>
        </authorList>
    </citation>
    <scope>NUCLEOTIDE SEQUENCE [LARGE SCALE GENOMIC DNA]</scope>
    <source>
        <strain evidence="1 2">Huett2</strain>
    </source>
</reference>
<dbReference type="GO" id="GO:0005829">
    <property type="term" value="C:cytosol"/>
    <property type="evidence" value="ECO:0007669"/>
    <property type="project" value="TreeGrafter"/>
</dbReference>
<dbReference type="SFLD" id="SFLDS00003">
    <property type="entry name" value="Haloacid_Dehalogenase"/>
    <property type="match status" value="1"/>
</dbReference>
<dbReference type="InterPro" id="IPR036412">
    <property type="entry name" value="HAD-like_sf"/>
</dbReference>
<dbReference type="Pfam" id="PF13419">
    <property type="entry name" value="HAD_2"/>
    <property type="match status" value="1"/>
</dbReference>
<evidence type="ECO:0000313" key="1">
    <source>
        <dbReference type="EMBL" id="OPG14915.1"/>
    </source>
</evidence>
<comment type="caution">
    <text evidence="1">The sequence shown here is derived from an EMBL/GenBank/DDBJ whole genome shotgun (WGS) entry which is preliminary data.</text>
</comment>
<dbReference type="Gene3D" id="1.10.150.240">
    <property type="entry name" value="Putative phosphatase, domain 2"/>
    <property type="match status" value="1"/>
</dbReference>
<gene>
    <name evidence="1" type="ORF">B2M26_14805</name>
</gene>
<dbReference type="SFLD" id="SFLDG01129">
    <property type="entry name" value="C1.5:_HAD__Beta-PGM__Phosphata"/>
    <property type="match status" value="1"/>
</dbReference>
<dbReference type="PANTHER" id="PTHR43434">
    <property type="entry name" value="PHOSPHOGLYCOLATE PHOSPHATASE"/>
    <property type="match status" value="1"/>
</dbReference>
<dbReference type="InterPro" id="IPR041492">
    <property type="entry name" value="HAD_2"/>
</dbReference>
<dbReference type="PANTHER" id="PTHR43434:SF1">
    <property type="entry name" value="PHOSPHOGLYCOLATE PHOSPHATASE"/>
    <property type="match status" value="1"/>
</dbReference>
<evidence type="ECO:0008006" key="3">
    <source>
        <dbReference type="Google" id="ProtNLM"/>
    </source>
</evidence>
<sequence>MEEWWMQREGNLYIFDMDGTLFQTEGLAVKAFRETFVHLEARGVKCPMDVTDGEIVGTFGRVHEEIWEVLYSRRLTKDELEVADAILLEEELALLKRGYGKLYDCVESTLETLTKEGAICAVASNGQQRYIEGIADHFGISRYFKGGLLSAGGMRVAQKADLVGALLKENPHKHAMMVGDRSSDIAAGMAHGIHTVACQYGFGSLEEWRMADDQVHRFDEILNLTPRARRTMIKP</sequence>
<proteinExistence type="predicted"/>
<dbReference type="SUPFAM" id="SSF56784">
    <property type="entry name" value="HAD-like"/>
    <property type="match status" value="1"/>
</dbReference>
<dbReference type="InterPro" id="IPR050155">
    <property type="entry name" value="HAD-like_hydrolase_sf"/>
</dbReference>
<dbReference type="Proteomes" id="UP000190229">
    <property type="component" value="Unassembled WGS sequence"/>
</dbReference>
<evidence type="ECO:0000313" key="2">
    <source>
        <dbReference type="Proteomes" id="UP000190229"/>
    </source>
</evidence>